<feature type="transmembrane region" description="Helical" evidence="9">
    <location>
        <begin position="49"/>
        <end position="67"/>
    </location>
</feature>
<feature type="transmembrane region" description="Helical" evidence="9">
    <location>
        <begin position="180"/>
        <end position="202"/>
    </location>
</feature>
<dbReference type="SUPFAM" id="SSF161111">
    <property type="entry name" value="Cation efflux protein transmembrane domain-like"/>
    <property type="match status" value="1"/>
</dbReference>
<dbReference type="InterPro" id="IPR050681">
    <property type="entry name" value="CDF/SLC30A"/>
</dbReference>
<evidence type="ECO:0000259" key="10">
    <source>
        <dbReference type="Pfam" id="PF01545"/>
    </source>
</evidence>
<keyword evidence="3" id="KW-0813">Transport</keyword>
<dbReference type="RefSeq" id="WP_127455199.1">
    <property type="nucleotide sequence ID" value="NZ_JAROBY010000041.1"/>
</dbReference>
<dbReference type="Gene3D" id="1.20.1510.10">
    <property type="entry name" value="Cation efflux protein transmembrane domain"/>
    <property type="match status" value="1"/>
</dbReference>
<evidence type="ECO:0000256" key="5">
    <source>
        <dbReference type="ARBA" id="ARBA00022989"/>
    </source>
</evidence>
<evidence type="ECO:0000256" key="2">
    <source>
        <dbReference type="ARBA" id="ARBA00008873"/>
    </source>
</evidence>
<dbReference type="InterPro" id="IPR036837">
    <property type="entry name" value="Cation_efflux_CTD_sf"/>
</dbReference>
<feature type="compositionally biased region" description="Basic and acidic residues" evidence="8">
    <location>
        <begin position="1"/>
        <end position="32"/>
    </location>
</feature>
<evidence type="ECO:0000256" key="4">
    <source>
        <dbReference type="ARBA" id="ARBA00022692"/>
    </source>
</evidence>
<dbReference type="EMBL" id="JAROBY010000041">
    <property type="protein sequence ID" value="MEB4796875.1"/>
    <property type="molecule type" value="Genomic_DNA"/>
</dbReference>
<dbReference type="Pfam" id="PF01545">
    <property type="entry name" value="Cation_efflux"/>
    <property type="match status" value="1"/>
</dbReference>
<comment type="subcellular location">
    <subcellularLocation>
        <location evidence="1">Membrane</location>
        <topology evidence="1">Multi-pass membrane protein</topology>
    </subcellularLocation>
</comment>
<evidence type="ECO:0000256" key="1">
    <source>
        <dbReference type="ARBA" id="ARBA00004141"/>
    </source>
</evidence>
<dbReference type="Gene3D" id="3.30.70.1350">
    <property type="entry name" value="Cation efflux protein, cytoplasmic domain"/>
    <property type="match status" value="1"/>
</dbReference>
<dbReference type="Pfam" id="PF16916">
    <property type="entry name" value="ZT_dimer"/>
    <property type="match status" value="1"/>
</dbReference>
<keyword evidence="13" id="KW-1185">Reference proteome</keyword>
<keyword evidence="4 9" id="KW-0812">Transmembrane</keyword>
<reference evidence="12 13" key="1">
    <citation type="submission" date="2023-03" db="EMBL/GenBank/DDBJ databases">
        <title>Bacillus Genome Sequencing.</title>
        <authorList>
            <person name="Dunlap C."/>
        </authorList>
    </citation>
    <scope>NUCLEOTIDE SEQUENCE [LARGE SCALE GENOMIC DNA]</scope>
    <source>
        <strain evidence="12 13">NRS-1351</strain>
    </source>
</reference>
<feature type="transmembrane region" description="Helical" evidence="9">
    <location>
        <begin position="148"/>
        <end position="168"/>
    </location>
</feature>
<dbReference type="SUPFAM" id="SSF160240">
    <property type="entry name" value="Cation efflux protein cytoplasmic domain-like"/>
    <property type="match status" value="1"/>
</dbReference>
<evidence type="ECO:0000259" key="11">
    <source>
        <dbReference type="Pfam" id="PF16916"/>
    </source>
</evidence>
<name>A0ABU6DGI8_9BACL</name>
<dbReference type="NCBIfam" id="TIGR01297">
    <property type="entry name" value="CDF"/>
    <property type="match status" value="1"/>
</dbReference>
<feature type="transmembrane region" description="Helical" evidence="9">
    <location>
        <begin position="208"/>
        <end position="229"/>
    </location>
</feature>
<sequence>MTSKQHSHEHQTDNPHNHDYHDHEHHGHDHNHSHGSGGHVHVAQNKLKVAIFLGLVVLAAEVVGGFWANSLALLSDAGHMLTDVAALIVAWMAIRLSSNPPSPSMTYGYHRVTILAALFNALTLIGIALFIGGEAYKRMLDPQSVEGAILFITAAIGIVVNLYIGLGMRDQADNVNIKSAMLHVFGDAAASAGVIAAGIIMYFTKWYILDPIVSVIIAVIVAFGAWRVIKETYIVLMEGTPVGINFKEVENSIRTVTGVKEVHDLHIWSLTSNRNAMTGHVVVDGEISVSKTQEIIREIENIVSKKYRIGHSTLQFEDDKHPHEQEMFSLDSNWKH</sequence>
<proteinExistence type="inferred from homology"/>
<comment type="caution">
    <text evidence="12">The sequence shown here is derived from an EMBL/GenBank/DDBJ whole genome shotgun (WGS) entry which is preliminary data.</text>
</comment>
<evidence type="ECO:0000256" key="6">
    <source>
        <dbReference type="ARBA" id="ARBA00023065"/>
    </source>
</evidence>
<dbReference type="PANTHER" id="PTHR11562">
    <property type="entry name" value="CATION EFFLUX PROTEIN/ ZINC TRANSPORTER"/>
    <property type="match status" value="1"/>
</dbReference>
<feature type="domain" description="Cation efflux protein cytoplasmic" evidence="11">
    <location>
        <begin position="243"/>
        <end position="317"/>
    </location>
</feature>
<feature type="transmembrane region" description="Helical" evidence="9">
    <location>
        <begin position="73"/>
        <end position="94"/>
    </location>
</feature>
<gene>
    <name evidence="12" type="ORF">P5G65_23520</name>
</gene>
<dbReference type="InterPro" id="IPR027469">
    <property type="entry name" value="Cation_efflux_TMD_sf"/>
</dbReference>
<dbReference type="InterPro" id="IPR058533">
    <property type="entry name" value="Cation_efflux_TM"/>
</dbReference>
<accession>A0ABU6DGI8</accession>
<protein>
    <submittedName>
        <fullName evidence="12">Cation diffusion facilitator family transporter</fullName>
    </submittedName>
</protein>
<comment type="similarity">
    <text evidence="2">Belongs to the cation diffusion facilitator (CDF) transporter (TC 2.A.4) family. SLC30A subfamily.</text>
</comment>
<dbReference type="Proteomes" id="UP001355653">
    <property type="component" value="Unassembled WGS sequence"/>
</dbReference>
<feature type="region of interest" description="Disordered" evidence="8">
    <location>
        <begin position="1"/>
        <end position="39"/>
    </location>
</feature>
<dbReference type="InterPro" id="IPR002524">
    <property type="entry name" value="Cation_efflux"/>
</dbReference>
<evidence type="ECO:0000313" key="13">
    <source>
        <dbReference type="Proteomes" id="UP001355653"/>
    </source>
</evidence>
<evidence type="ECO:0000256" key="3">
    <source>
        <dbReference type="ARBA" id="ARBA00022448"/>
    </source>
</evidence>
<evidence type="ECO:0000256" key="8">
    <source>
        <dbReference type="SAM" id="MobiDB-lite"/>
    </source>
</evidence>
<evidence type="ECO:0000256" key="9">
    <source>
        <dbReference type="SAM" id="Phobius"/>
    </source>
</evidence>
<feature type="domain" description="Cation efflux protein transmembrane" evidence="10">
    <location>
        <begin position="47"/>
        <end position="237"/>
    </location>
</feature>
<dbReference type="InterPro" id="IPR027470">
    <property type="entry name" value="Cation_efflux_CTD"/>
</dbReference>
<evidence type="ECO:0000256" key="7">
    <source>
        <dbReference type="ARBA" id="ARBA00023136"/>
    </source>
</evidence>
<keyword evidence="6" id="KW-0406">Ion transport</keyword>
<keyword evidence="5 9" id="KW-1133">Transmembrane helix</keyword>
<organism evidence="12 13">
    <name type="scientific">Paenibacillus chondroitinus</name>
    <dbReference type="NCBI Taxonomy" id="59842"/>
    <lineage>
        <taxon>Bacteria</taxon>
        <taxon>Bacillati</taxon>
        <taxon>Bacillota</taxon>
        <taxon>Bacilli</taxon>
        <taxon>Bacillales</taxon>
        <taxon>Paenibacillaceae</taxon>
        <taxon>Paenibacillus</taxon>
    </lineage>
</organism>
<feature type="transmembrane region" description="Helical" evidence="9">
    <location>
        <begin position="114"/>
        <end position="136"/>
    </location>
</feature>
<keyword evidence="7 9" id="KW-0472">Membrane</keyword>
<dbReference type="PANTHER" id="PTHR11562:SF17">
    <property type="entry name" value="RE54080P-RELATED"/>
    <property type="match status" value="1"/>
</dbReference>
<evidence type="ECO:0000313" key="12">
    <source>
        <dbReference type="EMBL" id="MEB4796875.1"/>
    </source>
</evidence>